<comment type="caution">
    <text evidence="1">The sequence shown here is derived from an EMBL/GenBank/DDBJ whole genome shotgun (WGS) entry which is preliminary data.</text>
</comment>
<sequence length="50" mass="5969">MNWATEDIKAEVDYRRYGTVDKAARKHLEQLRGTSARWRRARRRGGRHAD</sequence>
<organism evidence="1 2">
    <name type="scientific">Actinokineospora guangxiensis</name>
    <dbReference type="NCBI Taxonomy" id="1490288"/>
    <lineage>
        <taxon>Bacteria</taxon>
        <taxon>Bacillati</taxon>
        <taxon>Actinomycetota</taxon>
        <taxon>Actinomycetes</taxon>
        <taxon>Pseudonocardiales</taxon>
        <taxon>Pseudonocardiaceae</taxon>
        <taxon>Actinokineospora</taxon>
    </lineage>
</organism>
<dbReference type="EMBL" id="JBHSKF010000010">
    <property type="protein sequence ID" value="MFC5289127.1"/>
    <property type="molecule type" value="Genomic_DNA"/>
</dbReference>
<protein>
    <submittedName>
        <fullName evidence="1">Uncharacterized protein</fullName>
    </submittedName>
</protein>
<gene>
    <name evidence="1" type="ORF">ACFPM7_18920</name>
</gene>
<reference evidence="2" key="1">
    <citation type="journal article" date="2019" name="Int. J. Syst. Evol. Microbiol.">
        <title>The Global Catalogue of Microorganisms (GCM) 10K type strain sequencing project: providing services to taxonomists for standard genome sequencing and annotation.</title>
        <authorList>
            <consortium name="The Broad Institute Genomics Platform"/>
            <consortium name="The Broad Institute Genome Sequencing Center for Infectious Disease"/>
            <person name="Wu L."/>
            <person name="Ma J."/>
        </authorList>
    </citation>
    <scope>NUCLEOTIDE SEQUENCE [LARGE SCALE GENOMIC DNA]</scope>
    <source>
        <strain evidence="2">CCUG 59778</strain>
    </source>
</reference>
<proteinExistence type="predicted"/>
<dbReference type="Proteomes" id="UP001596157">
    <property type="component" value="Unassembled WGS sequence"/>
</dbReference>
<accession>A0ABW0ENY4</accession>
<dbReference type="RefSeq" id="WP_378248979.1">
    <property type="nucleotide sequence ID" value="NZ_JBHSKF010000010.1"/>
</dbReference>
<evidence type="ECO:0000313" key="2">
    <source>
        <dbReference type="Proteomes" id="UP001596157"/>
    </source>
</evidence>
<name>A0ABW0ENY4_9PSEU</name>
<evidence type="ECO:0000313" key="1">
    <source>
        <dbReference type="EMBL" id="MFC5289127.1"/>
    </source>
</evidence>
<keyword evidence="2" id="KW-1185">Reference proteome</keyword>